<dbReference type="InterPro" id="IPR025870">
    <property type="entry name" value="Glyoxalase-like_dom"/>
</dbReference>
<dbReference type="PANTHER" id="PTHR40265">
    <property type="entry name" value="BLL2707 PROTEIN"/>
    <property type="match status" value="1"/>
</dbReference>
<reference evidence="2 3" key="1">
    <citation type="submission" date="2019-01" db="EMBL/GenBank/DDBJ databases">
        <title>Draft genome sequences of the type strains of six Macrococcus species.</title>
        <authorList>
            <person name="Mazhar S."/>
            <person name="Altermann E."/>
            <person name="Hill C."/>
            <person name="Mcauliffe O."/>
        </authorList>
    </citation>
    <scope>NUCLEOTIDE SEQUENCE [LARGE SCALE GENOMIC DNA]</scope>
    <source>
        <strain evidence="2 3">CCM4815</strain>
    </source>
</reference>
<dbReference type="Pfam" id="PF13468">
    <property type="entry name" value="Glyoxalase_3"/>
    <property type="match status" value="1"/>
</dbReference>
<gene>
    <name evidence="2" type="ORF">ERX29_02145</name>
</gene>
<accession>A0A4R6BWK6</accession>
<organism evidence="2 3">
    <name type="scientific">Macrococcus lamae</name>
    <dbReference type="NCBI Taxonomy" id="198484"/>
    <lineage>
        <taxon>Bacteria</taxon>
        <taxon>Bacillati</taxon>
        <taxon>Bacillota</taxon>
        <taxon>Bacilli</taxon>
        <taxon>Bacillales</taxon>
        <taxon>Staphylococcaceae</taxon>
        <taxon>Macrococcus</taxon>
    </lineage>
</organism>
<dbReference type="SUPFAM" id="SSF54593">
    <property type="entry name" value="Glyoxalase/Bleomycin resistance protein/Dihydroxybiphenyl dioxygenase"/>
    <property type="match status" value="1"/>
</dbReference>
<dbReference type="AlphaFoldDB" id="A0A4R6BWK6"/>
<sequence length="240" mass="27527">MMLKWDHLIHYIKNLESFEFPDQFLSVVAGGRHDKLGTYNKLSYFDLSYIEFIDVFDQSLVEKSAGDSNERLSFAATLKHTGYSEGFKRLCFRTDDIETLKDHFISCGRQVIGPNRMSRTKPDGEVISWQLLYIDDNSDRELPFFIQWNESDEDRKEALAPLFQQLTVKEIVLVTKDPAKLIAEWQDLLGAIFENGVLYIPESPAFTVTHGDSDGILSVTIQSHIEGTMTVRNGIYKFVQ</sequence>
<dbReference type="Proteomes" id="UP000294802">
    <property type="component" value="Unassembled WGS sequence"/>
</dbReference>
<dbReference type="OrthoDB" id="9111355at2"/>
<protein>
    <submittedName>
        <fullName evidence="2">VOC family protein</fullName>
    </submittedName>
</protein>
<evidence type="ECO:0000313" key="3">
    <source>
        <dbReference type="Proteomes" id="UP000294802"/>
    </source>
</evidence>
<dbReference type="InterPro" id="IPR029068">
    <property type="entry name" value="Glyas_Bleomycin-R_OHBP_Dase"/>
</dbReference>
<comment type="caution">
    <text evidence="2">The sequence shown here is derived from an EMBL/GenBank/DDBJ whole genome shotgun (WGS) entry which is preliminary data.</text>
</comment>
<dbReference type="Gene3D" id="3.10.180.10">
    <property type="entry name" value="2,3-Dihydroxybiphenyl 1,2-Dioxygenase, domain 1"/>
    <property type="match status" value="1"/>
</dbReference>
<name>A0A4R6BWK6_9STAP</name>
<keyword evidence="3" id="KW-1185">Reference proteome</keyword>
<dbReference type="PANTHER" id="PTHR40265:SF1">
    <property type="entry name" value="GLYOXALASE-LIKE DOMAIN-CONTAINING PROTEIN"/>
    <property type="match status" value="1"/>
</dbReference>
<evidence type="ECO:0000313" key="2">
    <source>
        <dbReference type="EMBL" id="TDM12826.1"/>
    </source>
</evidence>
<feature type="domain" description="Glyoxalase-like" evidence="1">
    <location>
        <begin position="5"/>
        <end position="189"/>
    </location>
</feature>
<proteinExistence type="predicted"/>
<dbReference type="RefSeq" id="WP_133443041.1">
    <property type="nucleotide sequence ID" value="NZ_SCWB01000002.1"/>
</dbReference>
<dbReference type="EMBL" id="SCWB01000002">
    <property type="protein sequence ID" value="TDM12826.1"/>
    <property type="molecule type" value="Genomic_DNA"/>
</dbReference>
<evidence type="ECO:0000259" key="1">
    <source>
        <dbReference type="Pfam" id="PF13468"/>
    </source>
</evidence>